<protein>
    <submittedName>
        <fullName evidence="2">TIR protein</fullName>
    </submittedName>
</protein>
<dbReference type="SUPFAM" id="SSF52200">
    <property type="entry name" value="Toll/Interleukin receptor TIR domain"/>
    <property type="match status" value="1"/>
</dbReference>
<organism evidence="2 3">
    <name type="scientific">Prosthecochloris aestuarii (strain DSM 271 / SK 413)</name>
    <dbReference type="NCBI Taxonomy" id="290512"/>
    <lineage>
        <taxon>Bacteria</taxon>
        <taxon>Pseudomonadati</taxon>
        <taxon>Chlorobiota</taxon>
        <taxon>Chlorobiia</taxon>
        <taxon>Chlorobiales</taxon>
        <taxon>Chlorobiaceae</taxon>
        <taxon>Prosthecochloris</taxon>
    </lineage>
</organism>
<gene>
    <name evidence="2" type="ordered locus">Paes_2024</name>
</gene>
<evidence type="ECO:0000313" key="3">
    <source>
        <dbReference type="Proteomes" id="UP000002725"/>
    </source>
</evidence>
<dbReference type="AlphaFoldDB" id="B4S588"/>
<evidence type="ECO:0000259" key="1">
    <source>
        <dbReference type="PROSITE" id="PS50104"/>
    </source>
</evidence>
<dbReference type="STRING" id="290512.Paes_2024"/>
<name>B4S588_PROA2</name>
<dbReference type="RefSeq" id="WP_012506567.1">
    <property type="nucleotide sequence ID" value="NC_011059.1"/>
</dbReference>
<feature type="domain" description="TIR" evidence="1">
    <location>
        <begin position="1"/>
        <end position="145"/>
    </location>
</feature>
<keyword evidence="3" id="KW-1185">Reference proteome</keyword>
<dbReference type="SMART" id="SM00255">
    <property type="entry name" value="TIR"/>
    <property type="match status" value="1"/>
</dbReference>
<dbReference type="PROSITE" id="PS50104">
    <property type="entry name" value="TIR"/>
    <property type="match status" value="1"/>
</dbReference>
<evidence type="ECO:0000313" key="2">
    <source>
        <dbReference type="EMBL" id="ACF47034.1"/>
    </source>
</evidence>
<accession>B4S588</accession>
<dbReference type="HOGENOM" id="CLU_1640963_0_0_10"/>
<dbReference type="InterPro" id="IPR035897">
    <property type="entry name" value="Toll_tir_struct_dom_sf"/>
</dbReference>
<dbReference type="eggNOG" id="COG3420">
    <property type="taxonomic scope" value="Bacteria"/>
</dbReference>
<dbReference type="InterPro" id="IPR000157">
    <property type="entry name" value="TIR_dom"/>
</dbReference>
<dbReference type="EMBL" id="CP001108">
    <property type="protein sequence ID" value="ACF47034.1"/>
    <property type="molecule type" value="Genomic_DNA"/>
</dbReference>
<proteinExistence type="predicted"/>
<dbReference type="Proteomes" id="UP000002725">
    <property type="component" value="Chromosome"/>
</dbReference>
<sequence>MKMFWSYARLDDMEPKRKVSKLRKAFENVLSQTQGTPCDVFFDRDSLHWGVAWREEIERSIRECDGIVAVVSPSYFNRRMCLYELQMAVEARKKIFPLYYRSCSELRSAFKEDGDEAEINRGLNSASLIITELQMMDFRELRNEKIGSKKVEDFLDRMAEVVS</sequence>
<dbReference type="Pfam" id="PF13676">
    <property type="entry name" value="TIR_2"/>
    <property type="match status" value="1"/>
</dbReference>
<dbReference type="Gene3D" id="3.40.50.10140">
    <property type="entry name" value="Toll/interleukin-1 receptor homology (TIR) domain"/>
    <property type="match status" value="1"/>
</dbReference>
<dbReference type="GO" id="GO:0007165">
    <property type="term" value="P:signal transduction"/>
    <property type="evidence" value="ECO:0007669"/>
    <property type="project" value="InterPro"/>
</dbReference>
<reference evidence="2" key="1">
    <citation type="submission" date="2008-06" db="EMBL/GenBank/DDBJ databases">
        <title>Complete sequence of chromosome of Prosthecochloris aestuarii DSM 271.</title>
        <authorList>
            <consortium name="US DOE Joint Genome Institute"/>
            <person name="Lucas S."/>
            <person name="Copeland A."/>
            <person name="Lapidus A."/>
            <person name="Glavina del Rio T."/>
            <person name="Dalin E."/>
            <person name="Tice H."/>
            <person name="Bruce D."/>
            <person name="Goodwin L."/>
            <person name="Pitluck S."/>
            <person name="Schmutz J."/>
            <person name="Larimer F."/>
            <person name="Land M."/>
            <person name="Hauser L."/>
            <person name="Kyrpides N."/>
            <person name="Anderson I."/>
            <person name="Liu Z."/>
            <person name="Li T."/>
            <person name="Zhao F."/>
            <person name="Overmann J."/>
            <person name="Bryant D.A."/>
            <person name="Richardson P."/>
        </authorList>
    </citation>
    <scope>NUCLEOTIDE SEQUENCE [LARGE SCALE GENOMIC DNA]</scope>
    <source>
        <strain evidence="2">DSM 271</strain>
    </source>
</reference>
<dbReference type="KEGG" id="paa:Paes_2024"/>